<dbReference type="PANTHER" id="PTHR42877">
    <property type="entry name" value="L-ORNITHINE N(5)-MONOOXYGENASE-RELATED"/>
    <property type="match status" value="1"/>
</dbReference>
<evidence type="ECO:0000256" key="4">
    <source>
        <dbReference type="ARBA" id="ARBA00023002"/>
    </source>
</evidence>
<keyword evidence="2" id="KW-0285">Flavoprotein</keyword>
<comment type="similarity">
    <text evidence="1">Belongs to the FAD-binding monooxygenase family.</text>
</comment>
<protein>
    <recommendedName>
        <fullName evidence="8">Flavin-containing monooxygenase</fullName>
    </recommendedName>
</protein>
<evidence type="ECO:0000313" key="6">
    <source>
        <dbReference type="EMBL" id="CAI6336779.1"/>
    </source>
</evidence>
<name>A0A9W4UK37_9PLEO</name>
<comment type="caution">
    <text evidence="6">The sequence shown here is derived from an EMBL/GenBank/DDBJ whole genome shotgun (WGS) entry which is preliminary data.</text>
</comment>
<keyword evidence="7" id="KW-1185">Reference proteome</keyword>
<evidence type="ECO:0000256" key="5">
    <source>
        <dbReference type="SAM" id="MobiDB-lite"/>
    </source>
</evidence>
<reference evidence="6" key="1">
    <citation type="submission" date="2023-01" db="EMBL/GenBank/DDBJ databases">
        <authorList>
            <person name="Van Ghelder C."/>
            <person name="Rancurel C."/>
        </authorList>
    </citation>
    <scope>NUCLEOTIDE SEQUENCE</scope>
    <source>
        <strain evidence="6">CNCM I-4278</strain>
    </source>
</reference>
<proteinExistence type="inferred from homology"/>
<evidence type="ECO:0000313" key="7">
    <source>
        <dbReference type="Proteomes" id="UP001152607"/>
    </source>
</evidence>
<dbReference type="OrthoDB" id="74360at2759"/>
<dbReference type="Proteomes" id="UP001152607">
    <property type="component" value="Unassembled WGS sequence"/>
</dbReference>
<evidence type="ECO:0000256" key="1">
    <source>
        <dbReference type="ARBA" id="ARBA00010139"/>
    </source>
</evidence>
<evidence type="ECO:0008006" key="8">
    <source>
        <dbReference type="Google" id="ProtNLM"/>
    </source>
</evidence>
<organism evidence="6 7">
    <name type="scientific">Periconia digitata</name>
    <dbReference type="NCBI Taxonomy" id="1303443"/>
    <lineage>
        <taxon>Eukaryota</taxon>
        <taxon>Fungi</taxon>
        <taxon>Dikarya</taxon>
        <taxon>Ascomycota</taxon>
        <taxon>Pezizomycotina</taxon>
        <taxon>Dothideomycetes</taxon>
        <taxon>Pleosporomycetidae</taxon>
        <taxon>Pleosporales</taxon>
        <taxon>Massarineae</taxon>
        <taxon>Periconiaceae</taxon>
        <taxon>Periconia</taxon>
    </lineage>
</organism>
<gene>
    <name evidence="6" type="ORF">PDIGIT_LOCUS9885</name>
</gene>
<dbReference type="InterPro" id="IPR036188">
    <property type="entry name" value="FAD/NAD-bd_sf"/>
</dbReference>
<accession>A0A9W4UK37</accession>
<keyword evidence="4" id="KW-0560">Oxidoreductase</keyword>
<keyword evidence="3" id="KW-0274">FAD</keyword>
<dbReference type="GO" id="GO:0050660">
    <property type="term" value="F:flavin adenine dinucleotide binding"/>
    <property type="evidence" value="ECO:0007669"/>
    <property type="project" value="InterPro"/>
</dbReference>
<sequence>MLHARTRVVRGRVIYKAGARSEWKARTSSFYLLHSKYHSIMNSNPIHTERHMRIICVGAGASGLCFAYKLQRSFANFTLTMYDTSPDVGGVWYQNKYPGCECDYEAHNYTYSWEPKADWPQVYASADQIQGYFADFARKYDLYPYCKFNHRVVAADWKEEQGSWQVLVQDETGTTTSTECDILVNATGILSTPKWPDIPQLEKFGGAKMHSGAWDTSLDLTGKKVCLIGNGSSGQQILRAIQPIVSDLTVMIRQPTWVFGPFGEPQRDYTAEELQNFKDHPEVLTAKRKRFESRVNSYFGFCQKDSPQQSQIRDHLTKAIREKLGELGSTKVDESAVIPKYGVGCRRPTPGIGYIEAITASNVSLVVGRAREATEKGIVDDKGILHEVDVLICATGFDTSHRPPFTLRGSGGKDLATAWRERSTAYLALAVPDMPNYLVFYGPNNPFGSGPFLATVEAQADYMLKVCDRWQTENVHAFSPKPEVVQELQQHLDSLIAKTVWADSCNSWYKPEGQNVPANLWPGSGLHYMETISAVRWEDYDVRYKGNRYAWLGNGFSQIETDPECDLAFYIGNEDDSEMIGKRTRRRKAAGGNMVDPDSLHVFGPKD</sequence>
<dbReference type="GO" id="GO:0004499">
    <property type="term" value="F:N,N-dimethylaniline monooxygenase activity"/>
    <property type="evidence" value="ECO:0007669"/>
    <property type="project" value="InterPro"/>
</dbReference>
<dbReference type="SUPFAM" id="SSF51905">
    <property type="entry name" value="FAD/NAD(P)-binding domain"/>
    <property type="match status" value="3"/>
</dbReference>
<dbReference type="Pfam" id="PF00743">
    <property type="entry name" value="FMO-like"/>
    <property type="match status" value="1"/>
</dbReference>
<dbReference type="GO" id="GO:0050661">
    <property type="term" value="F:NADP binding"/>
    <property type="evidence" value="ECO:0007669"/>
    <property type="project" value="InterPro"/>
</dbReference>
<dbReference type="PANTHER" id="PTHR42877:SF8">
    <property type="entry name" value="MONOOXYGENASE"/>
    <property type="match status" value="1"/>
</dbReference>
<dbReference type="Gene3D" id="3.50.50.60">
    <property type="entry name" value="FAD/NAD(P)-binding domain"/>
    <property type="match status" value="2"/>
</dbReference>
<feature type="region of interest" description="Disordered" evidence="5">
    <location>
        <begin position="588"/>
        <end position="607"/>
    </location>
</feature>
<dbReference type="EMBL" id="CAOQHR010000007">
    <property type="protein sequence ID" value="CAI6336779.1"/>
    <property type="molecule type" value="Genomic_DNA"/>
</dbReference>
<evidence type="ECO:0000256" key="3">
    <source>
        <dbReference type="ARBA" id="ARBA00022827"/>
    </source>
</evidence>
<dbReference type="InterPro" id="IPR020946">
    <property type="entry name" value="Flavin_mOase-like"/>
</dbReference>
<dbReference type="InterPro" id="IPR051209">
    <property type="entry name" value="FAD-bind_Monooxygenase_sf"/>
</dbReference>
<dbReference type="AlphaFoldDB" id="A0A9W4UK37"/>
<evidence type="ECO:0000256" key="2">
    <source>
        <dbReference type="ARBA" id="ARBA00022630"/>
    </source>
</evidence>